<dbReference type="RefSeq" id="WP_073025103.1">
    <property type="nucleotide sequence ID" value="NZ_FQZS01000006.1"/>
</dbReference>
<dbReference type="STRING" id="1122184.SAMN02745176_00961"/>
<reference evidence="1 2" key="1">
    <citation type="submission" date="2016-11" db="EMBL/GenBank/DDBJ databases">
        <authorList>
            <person name="Jaros S."/>
            <person name="Januszkiewicz K."/>
            <person name="Wedrychowicz H."/>
        </authorList>
    </citation>
    <scope>NUCLEOTIDE SEQUENCE [LARGE SCALE GENOMIC DNA]</scope>
    <source>
        <strain evidence="1 2">DSM 19022</strain>
    </source>
</reference>
<protein>
    <submittedName>
        <fullName evidence="1">Phospholipase/carboxylesterase</fullName>
    </submittedName>
</protein>
<proteinExistence type="predicted"/>
<dbReference type="EMBL" id="FQZS01000006">
    <property type="protein sequence ID" value="SHI66964.1"/>
    <property type="molecule type" value="Genomic_DNA"/>
</dbReference>
<organism evidence="1 2">
    <name type="scientific">Lutispora thermophila DSM 19022</name>
    <dbReference type="NCBI Taxonomy" id="1122184"/>
    <lineage>
        <taxon>Bacteria</taxon>
        <taxon>Bacillati</taxon>
        <taxon>Bacillota</taxon>
        <taxon>Clostridia</taxon>
        <taxon>Lutisporales</taxon>
        <taxon>Lutisporaceae</taxon>
        <taxon>Lutispora</taxon>
    </lineage>
</organism>
<gene>
    <name evidence="1" type="ORF">SAMN02745176_00961</name>
</gene>
<sequence length="106" mass="12288">MLYRIYPQTETLKFYREPHSGIKLPYRTVKEMKKLYPDENFTIIGEIGGIAQPHNDADCLLIADEKPIPILPRGSLIKPFEWIAGYVEVEKDIYLAAIRSLISIFY</sequence>
<accession>A0A1M6D1M4</accession>
<evidence type="ECO:0000313" key="2">
    <source>
        <dbReference type="Proteomes" id="UP000184442"/>
    </source>
</evidence>
<dbReference type="AlphaFoldDB" id="A0A1M6D1M4"/>
<evidence type="ECO:0000313" key="1">
    <source>
        <dbReference type="EMBL" id="SHI66964.1"/>
    </source>
</evidence>
<dbReference type="Proteomes" id="UP000184442">
    <property type="component" value="Unassembled WGS sequence"/>
</dbReference>
<keyword evidence="2" id="KW-1185">Reference proteome</keyword>
<dbReference type="OrthoDB" id="1800643at2"/>
<name>A0A1M6D1M4_9FIRM</name>